<name>A0A9X7UDN7_SPHYA</name>
<sequence>MTGLVDHRGQPLRREVMTRDVAGPSIGSVRSPISGYPADGMTPVRLAQILRAADMGSPLAYFELAEQIEERDLHYVGIMGTRKRSVAQIDVTVDAASDKPLDVEIADRMRRWIDRDELADETFDILDAVGKGDSFTEIIWDMSAGQWQPLRLEWRDPRWFTYDRKDGRTPLLRGGESGISADSPLPAFKFIRHTVKAKSGLPVRSGLARIAAWAWMFKAFTQRDWAIFTQTYGQPVRIGKFRAGASSEDKNTLFRAVANIAGDCAAIVPEGMSIEFIESKNVGSGSDLYEKRSDWLDRQLSKAVLGQTGTTDTKSGGLGDGGNKVHGDVREDIETADCKALAATLNRDLVRPWVDLEYGPQAAYPRLRIARPKAEDVKGLVEALQTLVPMGMRVQMSEVRDKFGLSDPDANAELLRAPASPATPDRLAQPSLSLVRALQAAGAGKAATIPADAVADRLNAETAPDMAELLEQIEAMMDAAGDLGEFREMLLAAYPDLPIARLAGKIGNSLVAAHAAGRFDIEEGASDA</sequence>
<evidence type="ECO:0000313" key="2">
    <source>
        <dbReference type="EMBL" id="QNG47414.1"/>
    </source>
</evidence>
<dbReference type="Pfam" id="PF06074">
    <property type="entry name" value="Portal_Mu"/>
    <property type="match status" value="1"/>
</dbReference>
<evidence type="ECO:0000313" key="3">
    <source>
        <dbReference type="Proteomes" id="UP000515377"/>
    </source>
</evidence>
<reference evidence="2 3" key="1">
    <citation type="submission" date="2020-07" db="EMBL/GenBank/DDBJ databases">
        <title>Whole genome sequence of Sphingobium yanoikuyae A3.</title>
        <authorList>
            <person name="Han S.-S."/>
        </authorList>
    </citation>
    <scope>NUCLEOTIDE SEQUENCE [LARGE SCALE GENOMIC DNA]</scope>
    <source>
        <strain evidence="2 3">A3</strain>
    </source>
</reference>
<gene>
    <name evidence="2" type="ORF">H3V42_07335</name>
</gene>
<accession>A0A9X7UDN7</accession>
<organism evidence="2 3">
    <name type="scientific">Sphingobium yanoikuyae</name>
    <name type="common">Sphingomonas yanoikuyae</name>
    <dbReference type="NCBI Taxonomy" id="13690"/>
    <lineage>
        <taxon>Bacteria</taxon>
        <taxon>Pseudomonadati</taxon>
        <taxon>Pseudomonadota</taxon>
        <taxon>Alphaproteobacteria</taxon>
        <taxon>Sphingomonadales</taxon>
        <taxon>Sphingomonadaceae</taxon>
        <taxon>Sphingobium</taxon>
    </lineage>
</organism>
<dbReference type="InterPro" id="IPR009279">
    <property type="entry name" value="Portal_Mu"/>
</dbReference>
<dbReference type="EMBL" id="CP060122">
    <property type="protein sequence ID" value="QNG47414.1"/>
    <property type="molecule type" value="Genomic_DNA"/>
</dbReference>
<dbReference type="AlphaFoldDB" id="A0A9X7UDN7"/>
<protein>
    <submittedName>
        <fullName evidence="2">DUF935 domain-containing protein</fullName>
    </submittedName>
</protein>
<feature type="region of interest" description="Disordered" evidence="1">
    <location>
        <begin position="306"/>
        <end position="326"/>
    </location>
</feature>
<proteinExistence type="predicted"/>
<dbReference type="Proteomes" id="UP000515377">
    <property type="component" value="Chromosome"/>
</dbReference>
<evidence type="ECO:0000256" key="1">
    <source>
        <dbReference type="SAM" id="MobiDB-lite"/>
    </source>
</evidence>